<keyword evidence="1" id="KW-0812">Transmembrane</keyword>
<comment type="caution">
    <text evidence="2">The sequence shown here is derived from an EMBL/GenBank/DDBJ whole genome shotgun (WGS) entry which is preliminary data.</text>
</comment>
<gene>
    <name evidence="2" type="ORF">ACFQO8_09420</name>
</gene>
<reference evidence="3" key="1">
    <citation type="journal article" date="2019" name="Int. J. Syst. Evol. Microbiol.">
        <title>The Global Catalogue of Microorganisms (GCM) 10K type strain sequencing project: providing services to taxonomists for standard genome sequencing and annotation.</title>
        <authorList>
            <consortium name="The Broad Institute Genomics Platform"/>
            <consortium name="The Broad Institute Genome Sequencing Center for Infectious Disease"/>
            <person name="Wu L."/>
            <person name="Ma J."/>
        </authorList>
    </citation>
    <scope>NUCLEOTIDE SEQUENCE [LARGE SCALE GENOMIC DNA]</scope>
    <source>
        <strain evidence="3">CCUG 55590</strain>
    </source>
</reference>
<accession>A0ABW2PS41</accession>
<feature type="transmembrane region" description="Helical" evidence="1">
    <location>
        <begin position="7"/>
        <end position="26"/>
    </location>
</feature>
<keyword evidence="1" id="KW-1133">Transmembrane helix</keyword>
<dbReference type="EMBL" id="JBHTCE010000001">
    <property type="protein sequence ID" value="MFC7390368.1"/>
    <property type="molecule type" value="Genomic_DNA"/>
</dbReference>
<evidence type="ECO:0000313" key="2">
    <source>
        <dbReference type="EMBL" id="MFC7390368.1"/>
    </source>
</evidence>
<name>A0ABW2PS41_9BACL</name>
<evidence type="ECO:0000313" key="3">
    <source>
        <dbReference type="Proteomes" id="UP001596439"/>
    </source>
</evidence>
<evidence type="ECO:0000256" key="1">
    <source>
        <dbReference type="SAM" id="Phobius"/>
    </source>
</evidence>
<feature type="transmembrane region" description="Helical" evidence="1">
    <location>
        <begin position="32"/>
        <end position="50"/>
    </location>
</feature>
<organism evidence="2 3">
    <name type="scientific">Exiguobacterium aestuarii</name>
    <dbReference type="NCBI Taxonomy" id="273527"/>
    <lineage>
        <taxon>Bacteria</taxon>
        <taxon>Bacillati</taxon>
        <taxon>Bacillota</taxon>
        <taxon>Bacilli</taxon>
        <taxon>Bacillales</taxon>
        <taxon>Bacillales Family XII. Incertae Sedis</taxon>
        <taxon>Exiguobacterium</taxon>
    </lineage>
</organism>
<sequence>MRHIYIALLFVVGALYFTYIVHLFRIGFTTPLYTQLPMLVGIGVISWWLVNKTPERRT</sequence>
<dbReference type="RefSeq" id="WP_214789392.1">
    <property type="nucleotide sequence ID" value="NZ_JANIEL010000001.1"/>
</dbReference>
<keyword evidence="3" id="KW-1185">Reference proteome</keyword>
<dbReference type="Proteomes" id="UP001596439">
    <property type="component" value="Unassembled WGS sequence"/>
</dbReference>
<proteinExistence type="predicted"/>
<keyword evidence="1" id="KW-0472">Membrane</keyword>
<protein>
    <submittedName>
        <fullName evidence="2">Uncharacterized protein</fullName>
    </submittedName>
</protein>